<feature type="domain" description="AB hydrolase-1" evidence="2">
    <location>
        <begin position="47"/>
        <end position="278"/>
    </location>
</feature>
<dbReference type="Proteomes" id="UP000078561">
    <property type="component" value="Unassembled WGS sequence"/>
</dbReference>
<reference evidence="3" key="1">
    <citation type="submission" date="2016-04" db="EMBL/GenBank/DDBJ databases">
        <authorList>
            <person name="Evans L.H."/>
            <person name="Alamgir A."/>
            <person name="Owens N."/>
            <person name="Weber N.D."/>
            <person name="Virtaneva K."/>
            <person name="Barbian K."/>
            <person name="Babar A."/>
            <person name="Rosenke K."/>
        </authorList>
    </citation>
    <scope>NUCLEOTIDE SEQUENCE [LARGE SCALE GENOMIC DNA]</scope>
    <source>
        <strain evidence="3">CBS 101.48</strain>
    </source>
</reference>
<evidence type="ECO:0000259" key="2">
    <source>
        <dbReference type="Pfam" id="PF00561"/>
    </source>
</evidence>
<dbReference type="PANTHER" id="PTHR43433:SF5">
    <property type="entry name" value="AB HYDROLASE-1 DOMAIN-CONTAINING PROTEIN"/>
    <property type="match status" value="1"/>
</dbReference>
<proteinExistence type="predicted"/>
<evidence type="ECO:0000313" key="3">
    <source>
        <dbReference type="EMBL" id="SAM01204.1"/>
    </source>
</evidence>
<dbReference type="InterPro" id="IPR050471">
    <property type="entry name" value="AB_hydrolase"/>
</dbReference>
<dbReference type="STRING" id="4829.A0A168NTZ2"/>
<evidence type="ECO:0000313" key="4">
    <source>
        <dbReference type="Proteomes" id="UP000078561"/>
    </source>
</evidence>
<sequence length="300" mass="33426">MTTDTNTEQISTLKEQGHVPVGKGRDAEPVNLYYEIHGSGTEKVLLVMGLSTPCQAWENQYKYLAGTGKYTVMIFDNRGMGNSGNTSQMAKDAFDLLDHFGWKSDIHLVGVSMGGMISLEMATTEPERLKTLTLTSTCAKKNIPTIRAVTTLARSAFISKTLAERVDQMLDLVYPPSWLNLACTEAEFPTNRDMVKDRAIQRGKVTKVQPLHGNIGQTAACLRHYVSDTRLKLITKAGLPVMIVTGTWDYLVRPQYSYHMQKVLNCRLEVFEGSGHGLPEEQKDKYNSLLDDHFSRSGSN</sequence>
<evidence type="ECO:0000256" key="1">
    <source>
        <dbReference type="SAM" id="MobiDB-lite"/>
    </source>
</evidence>
<dbReference type="Pfam" id="PF00561">
    <property type="entry name" value="Abhydrolase_1"/>
    <property type="match status" value="1"/>
</dbReference>
<dbReference type="InParanoid" id="A0A168NTZ2"/>
<organism evidence="3">
    <name type="scientific">Absidia glauca</name>
    <name type="common">Pin mould</name>
    <dbReference type="NCBI Taxonomy" id="4829"/>
    <lineage>
        <taxon>Eukaryota</taxon>
        <taxon>Fungi</taxon>
        <taxon>Fungi incertae sedis</taxon>
        <taxon>Mucoromycota</taxon>
        <taxon>Mucoromycotina</taxon>
        <taxon>Mucoromycetes</taxon>
        <taxon>Mucorales</taxon>
        <taxon>Cunninghamellaceae</taxon>
        <taxon>Absidia</taxon>
    </lineage>
</organism>
<dbReference type="OrthoDB" id="19657at2759"/>
<dbReference type="InterPro" id="IPR000073">
    <property type="entry name" value="AB_hydrolase_1"/>
</dbReference>
<dbReference type="PANTHER" id="PTHR43433">
    <property type="entry name" value="HYDROLASE, ALPHA/BETA FOLD FAMILY PROTEIN"/>
    <property type="match status" value="1"/>
</dbReference>
<feature type="compositionally biased region" description="Polar residues" evidence="1">
    <location>
        <begin position="1"/>
        <end position="14"/>
    </location>
</feature>
<feature type="region of interest" description="Disordered" evidence="1">
    <location>
        <begin position="1"/>
        <end position="21"/>
    </location>
</feature>
<dbReference type="AlphaFoldDB" id="A0A168NTZ2"/>
<gene>
    <name evidence="3" type="primary">ABSGL_06945.1 scaffold 8710</name>
</gene>
<dbReference type="Gene3D" id="3.40.50.1820">
    <property type="entry name" value="alpha/beta hydrolase"/>
    <property type="match status" value="1"/>
</dbReference>
<keyword evidence="4" id="KW-1185">Reference proteome</keyword>
<accession>A0A168NTZ2</accession>
<dbReference type="EMBL" id="LT553522">
    <property type="protein sequence ID" value="SAM01204.1"/>
    <property type="molecule type" value="Genomic_DNA"/>
</dbReference>
<protein>
    <recommendedName>
        <fullName evidence="2">AB hydrolase-1 domain-containing protein</fullName>
    </recommendedName>
</protein>
<dbReference type="OMA" id="MLTFRHG"/>
<name>A0A168NTZ2_ABSGL</name>
<dbReference type="SUPFAM" id="SSF53474">
    <property type="entry name" value="alpha/beta-Hydrolases"/>
    <property type="match status" value="1"/>
</dbReference>
<dbReference type="InterPro" id="IPR029058">
    <property type="entry name" value="AB_hydrolase_fold"/>
</dbReference>